<reference evidence="3" key="1">
    <citation type="journal article" date="2019" name="Int. J. Syst. Evol. Microbiol.">
        <title>The Global Catalogue of Microorganisms (GCM) 10K type strain sequencing project: providing services to taxonomists for standard genome sequencing and annotation.</title>
        <authorList>
            <consortium name="The Broad Institute Genomics Platform"/>
            <consortium name="The Broad Institute Genome Sequencing Center for Infectious Disease"/>
            <person name="Wu L."/>
            <person name="Ma J."/>
        </authorList>
    </citation>
    <scope>NUCLEOTIDE SEQUENCE [LARGE SCALE GENOMIC DNA]</scope>
    <source>
        <strain evidence="3">LMG 29894</strain>
    </source>
</reference>
<dbReference type="RefSeq" id="WP_378168584.1">
    <property type="nucleotide sequence ID" value="NZ_JBHSBU010000003.1"/>
</dbReference>
<dbReference type="Gene3D" id="3.40.630.30">
    <property type="match status" value="1"/>
</dbReference>
<keyword evidence="3" id="KW-1185">Reference proteome</keyword>
<dbReference type="InterPro" id="IPR016181">
    <property type="entry name" value="Acyl_CoA_acyltransferase"/>
</dbReference>
<dbReference type="EC" id="2.3.-.-" evidence="2"/>
<dbReference type="EMBL" id="JBHSBU010000003">
    <property type="protein sequence ID" value="MFC4161917.1"/>
    <property type="molecule type" value="Genomic_DNA"/>
</dbReference>
<dbReference type="GO" id="GO:0016746">
    <property type="term" value="F:acyltransferase activity"/>
    <property type="evidence" value="ECO:0007669"/>
    <property type="project" value="UniProtKB-KW"/>
</dbReference>
<protein>
    <submittedName>
        <fullName evidence="2">GNAT family N-acetyltransferase</fullName>
        <ecNumber evidence="2">2.3.-.-</ecNumber>
    </submittedName>
</protein>
<keyword evidence="2" id="KW-0012">Acyltransferase</keyword>
<accession>A0ABV8MYV9</accession>
<dbReference type="InterPro" id="IPR000182">
    <property type="entry name" value="GNAT_dom"/>
</dbReference>
<gene>
    <name evidence="2" type="ORF">ACFOW7_21515</name>
</gene>
<name>A0ABV8MYV9_9NEIS</name>
<dbReference type="Proteomes" id="UP001595791">
    <property type="component" value="Unassembled WGS sequence"/>
</dbReference>
<dbReference type="PROSITE" id="PS51186">
    <property type="entry name" value="GNAT"/>
    <property type="match status" value="1"/>
</dbReference>
<feature type="domain" description="N-acetyltransferase" evidence="1">
    <location>
        <begin position="14"/>
        <end position="170"/>
    </location>
</feature>
<dbReference type="SUPFAM" id="SSF55729">
    <property type="entry name" value="Acyl-CoA N-acyltransferases (Nat)"/>
    <property type="match status" value="1"/>
</dbReference>
<proteinExistence type="predicted"/>
<evidence type="ECO:0000259" key="1">
    <source>
        <dbReference type="PROSITE" id="PS51186"/>
    </source>
</evidence>
<sequence>MFNITRAEIHGVILEYPSNKYWGEYLVLQKDAEVKKYLGTPWSEEECKNARKWPDPPIANDQLLLIIDSCTHAFLGYCGAMRFDGGESSGEDRWEIYCVMVKSAWGKGNGSKIVDFLESSLKAEGKIPVAVVDSKNERSIRMLRKKGWQLTGILNKEDSWQNGNLLFTPS</sequence>
<evidence type="ECO:0000313" key="2">
    <source>
        <dbReference type="EMBL" id="MFC4161917.1"/>
    </source>
</evidence>
<dbReference type="Pfam" id="PF13302">
    <property type="entry name" value="Acetyltransf_3"/>
    <property type="match status" value="1"/>
</dbReference>
<comment type="caution">
    <text evidence="2">The sequence shown here is derived from an EMBL/GenBank/DDBJ whole genome shotgun (WGS) entry which is preliminary data.</text>
</comment>
<keyword evidence="2" id="KW-0808">Transferase</keyword>
<evidence type="ECO:0000313" key="3">
    <source>
        <dbReference type="Proteomes" id="UP001595791"/>
    </source>
</evidence>
<organism evidence="2 3">
    <name type="scientific">Chitinimonas lacunae</name>
    <dbReference type="NCBI Taxonomy" id="1963018"/>
    <lineage>
        <taxon>Bacteria</taxon>
        <taxon>Pseudomonadati</taxon>
        <taxon>Pseudomonadota</taxon>
        <taxon>Betaproteobacteria</taxon>
        <taxon>Neisseriales</taxon>
        <taxon>Chitinibacteraceae</taxon>
        <taxon>Chitinimonas</taxon>
    </lineage>
</organism>